<feature type="non-terminal residue" evidence="8">
    <location>
        <position position="1"/>
    </location>
</feature>
<accession>A0A4Y1RP26</accession>
<evidence type="ECO:0000256" key="6">
    <source>
        <dbReference type="SAM" id="MobiDB-lite"/>
    </source>
</evidence>
<evidence type="ECO:0000256" key="5">
    <source>
        <dbReference type="ARBA" id="ARBA00023242"/>
    </source>
</evidence>
<dbReference type="PANTHER" id="PTHR31221:SF283">
    <property type="entry name" value="WRKY DOMAIN-CONTAINING PROTEIN"/>
    <property type="match status" value="1"/>
</dbReference>
<dbReference type="SUPFAM" id="SSF118290">
    <property type="entry name" value="WRKY DNA-binding domain"/>
    <property type="match status" value="1"/>
</dbReference>
<dbReference type="Pfam" id="PF03106">
    <property type="entry name" value="WRKY"/>
    <property type="match status" value="1"/>
</dbReference>
<keyword evidence="3 8" id="KW-0238">DNA-binding</keyword>
<dbReference type="Gene3D" id="2.20.25.80">
    <property type="entry name" value="WRKY domain"/>
    <property type="match status" value="1"/>
</dbReference>
<dbReference type="InterPro" id="IPR044810">
    <property type="entry name" value="WRKY_plant"/>
</dbReference>
<evidence type="ECO:0000256" key="2">
    <source>
        <dbReference type="ARBA" id="ARBA00023015"/>
    </source>
</evidence>
<evidence type="ECO:0000256" key="4">
    <source>
        <dbReference type="ARBA" id="ARBA00023163"/>
    </source>
</evidence>
<dbReference type="SMART" id="SM00774">
    <property type="entry name" value="WRKY"/>
    <property type="match status" value="1"/>
</dbReference>
<feature type="region of interest" description="Disordered" evidence="6">
    <location>
        <begin position="71"/>
        <end position="111"/>
    </location>
</feature>
<proteinExistence type="predicted"/>
<dbReference type="InterPro" id="IPR036576">
    <property type="entry name" value="WRKY_dom_sf"/>
</dbReference>
<evidence type="ECO:0000256" key="1">
    <source>
        <dbReference type="ARBA" id="ARBA00004123"/>
    </source>
</evidence>
<feature type="compositionally biased region" description="Low complexity" evidence="6">
    <location>
        <begin position="87"/>
        <end position="103"/>
    </location>
</feature>
<evidence type="ECO:0000256" key="3">
    <source>
        <dbReference type="ARBA" id="ARBA00023125"/>
    </source>
</evidence>
<comment type="subcellular location">
    <subcellularLocation>
        <location evidence="1">Nucleus</location>
    </subcellularLocation>
</comment>
<gene>
    <name evidence="8" type="ORF">Prudu_017040</name>
</gene>
<dbReference type="GO" id="GO:0043565">
    <property type="term" value="F:sequence-specific DNA binding"/>
    <property type="evidence" value="ECO:0007669"/>
    <property type="project" value="InterPro"/>
</dbReference>
<keyword evidence="2" id="KW-0805">Transcription regulation</keyword>
<dbReference type="EMBL" id="AP019302">
    <property type="protein sequence ID" value="BBH05597.1"/>
    <property type="molecule type" value="Genomic_DNA"/>
</dbReference>
<protein>
    <submittedName>
        <fullName evidence="8">WRKY DNA-binding protein 51</fullName>
    </submittedName>
</protein>
<dbReference type="PROSITE" id="PS50811">
    <property type="entry name" value="WRKY"/>
    <property type="match status" value="1"/>
</dbReference>
<keyword evidence="5" id="KW-0539">Nucleus</keyword>
<sequence>KPCPTSNNQLSTPCLYFYHFPTSSFVMDCLQNPNPSSAGPYHFGESIDPSMDFDEFSDYFMLDYGVDDHQDSSSLSTVSPEKFMADRSTGSSGGATSRNSNNNMKCRNEGRKNKIEMGHRVAFRTKSELEVMDDGFKWRKYGKKSVKNSPNPRNYYKCSSGGCNVKKRVERDREDSSYVITTYDGVHNHESPCVVYYNQMPPPVDPNNIWTLRASSQSSASS</sequence>
<keyword evidence="4" id="KW-0804">Transcription</keyword>
<dbReference type="GO" id="GO:0003700">
    <property type="term" value="F:DNA-binding transcription factor activity"/>
    <property type="evidence" value="ECO:0007669"/>
    <property type="project" value="InterPro"/>
</dbReference>
<dbReference type="FunFam" id="2.20.25.80:FF:000003">
    <property type="entry name" value="WRKY transcription factor 57"/>
    <property type="match status" value="1"/>
</dbReference>
<evidence type="ECO:0000313" key="8">
    <source>
        <dbReference type="EMBL" id="BBH05597.1"/>
    </source>
</evidence>
<reference evidence="8" key="1">
    <citation type="journal article" date="2019" name="Science">
        <title>Mutation of a bHLH transcription factor allowed almond domestication.</title>
        <authorList>
            <person name="Sanchez-Perez R."/>
            <person name="Pavan S."/>
            <person name="Mazzeo R."/>
            <person name="Moldovan C."/>
            <person name="Aiese Cigliano R."/>
            <person name="Del Cueto J."/>
            <person name="Ricciardi F."/>
            <person name="Lotti C."/>
            <person name="Ricciardi L."/>
            <person name="Dicenta F."/>
            <person name="Lopez-Marques R.L."/>
            <person name="Lindberg Moller B."/>
        </authorList>
    </citation>
    <scope>NUCLEOTIDE SEQUENCE</scope>
</reference>
<feature type="domain" description="WRKY" evidence="7">
    <location>
        <begin position="127"/>
        <end position="192"/>
    </location>
</feature>
<name>A0A4Y1RP26_PRUDU</name>
<dbReference type="AlphaFoldDB" id="A0A4Y1RP26"/>
<dbReference type="PANTHER" id="PTHR31221">
    <property type="entry name" value="WRKY TRANSCRIPTION FACTOR PROTEIN 1-RELATED"/>
    <property type="match status" value="1"/>
</dbReference>
<dbReference type="InterPro" id="IPR003657">
    <property type="entry name" value="WRKY_dom"/>
</dbReference>
<dbReference type="GO" id="GO:0005634">
    <property type="term" value="C:nucleus"/>
    <property type="evidence" value="ECO:0007669"/>
    <property type="project" value="UniProtKB-SubCell"/>
</dbReference>
<evidence type="ECO:0000259" key="7">
    <source>
        <dbReference type="PROSITE" id="PS50811"/>
    </source>
</evidence>
<organism evidence="8">
    <name type="scientific">Prunus dulcis</name>
    <name type="common">Almond</name>
    <name type="synonym">Amygdalus dulcis</name>
    <dbReference type="NCBI Taxonomy" id="3755"/>
    <lineage>
        <taxon>Eukaryota</taxon>
        <taxon>Viridiplantae</taxon>
        <taxon>Streptophyta</taxon>
        <taxon>Embryophyta</taxon>
        <taxon>Tracheophyta</taxon>
        <taxon>Spermatophyta</taxon>
        <taxon>Magnoliopsida</taxon>
        <taxon>eudicotyledons</taxon>
        <taxon>Gunneridae</taxon>
        <taxon>Pentapetalae</taxon>
        <taxon>rosids</taxon>
        <taxon>fabids</taxon>
        <taxon>Rosales</taxon>
        <taxon>Rosaceae</taxon>
        <taxon>Amygdaloideae</taxon>
        <taxon>Amygdaleae</taxon>
        <taxon>Prunus</taxon>
    </lineage>
</organism>